<dbReference type="AlphaFoldDB" id="A0A849AHB5"/>
<dbReference type="RefSeq" id="WP_171153956.1">
    <property type="nucleotide sequence ID" value="NZ_JABENB010000001.1"/>
</dbReference>
<evidence type="ECO:0000313" key="1">
    <source>
        <dbReference type="EMBL" id="NNG39313.1"/>
    </source>
</evidence>
<protein>
    <submittedName>
        <fullName evidence="1">Uncharacterized protein</fullName>
    </submittedName>
</protein>
<evidence type="ECO:0000313" key="2">
    <source>
        <dbReference type="Proteomes" id="UP000557772"/>
    </source>
</evidence>
<comment type="caution">
    <text evidence="1">The sequence shown here is derived from an EMBL/GenBank/DDBJ whole genome shotgun (WGS) entry which is preliminary data.</text>
</comment>
<reference evidence="1 2" key="1">
    <citation type="submission" date="2020-05" db="EMBL/GenBank/DDBJ databases">
        <title>Flexivirga sp. ID2601S isolated from air conditioner.</title>
        <authorList>
            <person name="Kim D.H."/>
        </authorList>
    </citation>
    <scope>NUCLEOTIDE SEQUENCE [LARGE SCALE GENOMIC DNA]</scope>
    <source>
        <strain evidence="1 2">ID2601S</strain>
    </source>
</reference>
<accession>A0A849AHB5</accession>
<dbReference type="EMBL" id="JABENB010000001">
    <property type="protein sequence ID" value="NNG39313.1"/>
    <property type="molecule type" value="Genomic_DNA"/>
</dbReference>
<gene>
    <name evidence="1" type="ORF">HJ588_08500</name>
</gene>
<dbReference type="Proteomes" id="UP000557772">
    <property type="component" value="Unassembled WGS sequence"/>
</dbReference>
<sequence length="215" mass="21272">MSMKTARYAAIPSALTLVLITGCNSGSGSSAASSQPAAGGSSTAMASSAPASGAAGGSAGASTGGSAGASASAASADQCPTSNTRSFAKTRFVTDLGLAAGTFHRWLYKPYQAGQFKKGANGRIKAGIKAAAITALDIKLLDNAKKNAQANPTLCKHLYQPISNAVDKLGNLKGEITSGNLTSAVATNGILGSILSTAKQNGLNVTETTDQSKAS</sequence>
<name>A0A849AHB5_9MICO</name>
<dbReference type="PROSITE" id="PS51257">
    <property type="entry name" value="PROKAR_LIPOPROTEIN"/>
    <property type="match status" value="1"/>
</dbReference>
<organism evidence="1 2">
    <name type="scientific">Flexivirga aerilata</name>
    <dbReference type="NCBI Taxonomy" id="1656889"/>
    <lineage>
        <taxon>Bacteria</taxon>
        <taxon>Bacillati</taxon>
        <taxon>Actinomycetota</taxon>
        <taxon>Actinomycetes</taxon>
        <taxon>Micrococcales</taxon>
        <taxon>Dermacoccaceae</taxon>
        <taxon>Flexivirga</taxon>
    </lineage>
</organism>
<proteinExistence type="predicted"/>
<keyword evidence="2" id="KW-1185">Reference proteome</keyword>